<keyword evidence="2 3" id="KW-0378">Hydrolase</keyword>
<comment type="caution">
    <text evidence="7">The sequence shown here is derived from an EMBL/GenBank/DDBJ whole genome shotgun (WGS) entry which is preliminary data.</text>
</comment>
<feature type="chain" id="PRO_5045772470" evidence="5">
    <location>
        <begin position="23"/>
        <end position="1121"/>
    </location>
</feature>
<evidence type="ECO:0000259" key="6">
    <source>
        <dbReference type="PROSITE" id="PS50022"/>
    </source>
</evidence>
<feature type="signal peptide" evidence="5">
    <location>
        <begin position="1"/>
        <end position="22"/>
    </location>
</feature>
<dbReference type="PROSITE" id="PS50022">
    <property type="entry name" value="FA58C_3"/>
    <property type="match status" value="3"/>
</dbReference>
<evidence type="ECO:0000313" key="7">
    <source>
        <dbReference type="EMBL" id="MFD1537278.1"/>
    </source>
</evidence>
<dbReference type="InterPro" id="IPR000421">
    <property type="entry name" value="FA58C"/>
</dbReference>
<dbReference type="RefSeq" id="WP_219528750.1">
    <property type="nucleotide sequence ID" value="NZ_JAHKRM010000005.1"/>
</dbReference>
<evidence type="ECO:0000256" key="2">
    <source>
        <dbReference type="ARBA" id="ARBA00022801"/>
    </source>
</evidence>
<dbReference type="Pfam" id="PF00754">
    <property type="entry name" value="F5_F8_type_C"/>
    <property type="match status" value="3"/>
</dbReference>
<feature type="region of interest" description="Disordered" evidence="4">
    <location>
        <begin position="480"/>
        <end position="520"/>
    </location>
</feature>
<dbReference type="PANTHER" id="PTHR11069">
    <property type="entry name" value="GLUCOSYLCERAMIDASE"/>
    <property type="match status" value="1"/>
</dbReference>
<sequence>MSLLASALGLTALPVLSHPAQAAPLSSSGTPVKVWLTDVAADKWVAHQSDVSFQTKQTTNPLTIKVDNSVKYQKIRGFGAALTDSSAWLINKLPTSGRNTLMKQLFDPTNGIGLSMVRLPMGASDFTATGNYSYDDMPAGQTDPTLSKFSIQHDVPYIIPELKQALALNPSIKVTATPWSPPGWMKTSGSMIGGTLKDEHSSAFANYFVKFIRAYGKAGVPISYVTPQNEPLNAPTWPGMSLTPRQGIKLVQQMGQAFAADKISTKIIAWDHNWDVPSYPESFFNDPATSNYAAGTAWHIYSGSPIYQTLTHNDYPGKEAYLSEATGGDWQAGNQVAFHDALDTWIINGTRNWANGVMLWNIALDPSKGPLNSDTNGIGICRGLVTIDPANGSVTYNADYYALAQVSKFVKPGAYRISSNSFGAGSIENAAFQNPDGSKVLVAYNDGNAAKTFSVADGTQSFDYTLNAGNAVTFTYSGPTQSGTTPAATNVSDPTHDFTFGTATSSPEESRQPSTGGRNPVTVTYDPDLLPIQNANTTGNDLLTYSLPVGASIKPPGKALSRSEWSVKSSSHAAADTAANAVDGDLGTRWRTGIRAKSGDWFQVDLGSPKTVSQIVLDNTADKAFDSIAKYQVYVSDDGVNWGSAIANGSGDLGRVTISMAPRKAQYIRIVSSAASFFFRWSIGEINVYGSSSATASIQAPTAVSNGLELQNWTGLDGARVAVVYNGTRSRQSFPVSSDGSYTYTLPSGTSAMFTTTSLSSFPTPAFGTLTPSQGIPGHKFTISGSHFGKTQGLGTVYFGSVHAKVDSWSDTSISAYVPDGLPSGKYAVSVNGAGGQPAGGSSFTVKGLGDSLARDGWTATASDVSPWPTDVLGHLLDGDSDSRYSSGTGQRNGMWIQVDMGQAQTFNRVVLDSGSSAGDYARSAEVFVSSDGAGWTKVSSVAADGQQLELASFPTQTARYIKVVNTGSSGNWWSIAELSVYHNSDMGDPLARDGWTATASDESPWPADALANLLDGATGSRYSSGTGQYDGMWIQVDMGQAQTFNKVEVDSGSSTDDYARSAEVYVSSDGAGWTKVSSIVADGQQTQLASFPTQTARYIKVVNTGSSGNWWSIAELNVYN</sequence>
<evidence type="ECO:0000256" key="5">
    <source>
        <dbReference type="SAM" id="SignalP"/>
    </source>
</evidence>
<protein>
    <submittedName>
        <fullName evidence="7">Discoidin domain-containing protein</fullName>
    </submittedName>
</protein>
<feature type="domain" description="F5/8 type C" evidence="6">
    <location>
        <begin position="842"/>
        <end position="964"/>
    </location>
</feature>
<feature type="domain" description="F5/8 type C" evidence="6">
    <location>
        <begin position="979"/>
        <end position="1121"/>
    </location>
</feature>
<feature type="domain" description="F5/8 type C" evidence="6">
    <location>
        <begin position="553"/>
        <end position="691"/>
    </location>
</feature>
<keyword evidence="8" id="KW-1185">Reference proteome</keyword>
<evidence type="ECO:0000256" key="1">
    <source>
        <dbReference type="ARBA" id="ARBA00022729"/>
    </source>
</evidence>
<feature type="compositionally biased region" description="Polar residues" evidence="4">
    <location>
        <begin position="501"/>
        <end position="517"/>
    </location>
</feature>
<dbReference type="Pfam" id="PF01833">
    <property type="entry name" value="TIG"/>
    <property type="match status" value="1"/>
</dbReference>
<proteinExistence type="inferred from homology"/>
<dbReference type="Pfam" id="PF02055">
    <property type="entry name" value="Glyco_hydro_30"/>
    <property type="match status" value="1"/>
</dbReference>
<dbReference type="Proteomes" id="UP001597097">
    <property type="component" value="Unassembled WGS sequence"/>
</dbReference>
<name>A0ABW4G3K7_9ACTN</name>
<feature type="compositionally biased region" description="Polar residues" evidence="4">
    <location>
        <begin position="480"/>
        <end position="493"/>
    </location>
</feature>
<evidence type="ECO:0000313" key="8">
    <source>
        <dbReference type="Proteomes" id="UP001597097"/>
    </source>
</evidence>
<comment type="similarity">
    <text evidence="3">Belongs to the glycosyl hydrolase 30 family.</text>
</comment>
<evidence type="ECO:0000256" key="4">
    <source>
        <dbReference type="SAM" id="MobiDB-lite"/>
    </source>
</evidence>
<keyword evidence="1 5" id="KW-0732">Signal</keyword>
<organism evidence="7 8">
    <name type="scientific">Nonomuraea guangzhouensis</name>
    <dbReference type="NCBI Taxonomy" id="1291555"/>
    <lineage>
        <taxon>Bacteria</taxon>
        <taxon>Bacillati</taxon>
        <taxon>Actinomycetota</taxon>
        <taxon>Actinomycetes</taxon>
        <taxon>Streptosporangiales</taxon>
        <taxon>Streptosporangiaceae</taxon>
        <taxon>Nonomuraea</taxon>
    </lineage>
</organism>
<keyword evidence="3" id="KW-0326">Glycosidase</keyword>
<dbReference type="InterPro" id="IPR001139">
    <property type="entry name" value="Glyco_hydro_30"/>
</dbReference>
<accession>A0ABW4G3K7</accession>
<dbReference type="InterPro" id="IPR002909">
    <property type="entry name" value="IPT_dom"/>
</dbReference>
<dbReference type="EMBL" id="JBHUCM010000008">
    <property type="protein sequence ID" value="MFD1537278.1"/>
    <property type="molecule type" value="Genomic_DNA"/>
</dbReference>
<dbReference type="PANTHER" id="PTHR11069:SF23">
    <property type="entry name" value="LYSOSOMAL ACID GLUCOSYLCERAMIDASE"/>
    <property type="match status" value="1"/>
</dbReference>
<dbReference type="InterPro" id="IPR033452">
    <property type="entry name" value="GH30_C"/>
</dbReference>
<evidence type="ECO:0000256" key="3">
    <source>
        <dbReference type="RuleBase" id="RU361188"/>
    </source>
</evidence>
<gene>
    <name evidence="7" type="ORF">ACFSJ0_09550</name>
</gene>
<dbReference type="InterPro" id="IPR033453">
    <property type="entry name" value="Glyco_hydro_30_TIM-barrel"/>
</dbReference>
<reference evidence="8" key="1">
    <citation type="journal article" date="2019" name="Int. J. Syst. Evol. Microbiol.">
        <title>The Global Catalogue of Microorganisms (GCM) 10K type strain sequencing project: providing services to taxonomists for standard genome sequencing and annotation.</title>
        <authorList>
            <consortium name="The Broad Institute Genomics Platform"/>
            <consortium name="The Broad Institute Genome Sequencing Center for Infectious Disease"/>
            <person name="Wu L."/>
            <person name="Ma J."/>
        </authorList>
    </citation>
    <scope>NUCLEOTIDE SEQUENCE [LARGE SCALE GENOMIC DNA]</scope>
    <source>
        <strain evidence="8">CGMCC 1.15399</strain>
    </source>
</reference>
<dbReference type="Pfam" id="PF17189">
    <property type="entry name" value="Glyco_hydro_30C"/>
    <property type="match status" value="1"/>
</dbReference>